<name>A0A6J7HWB2_9ZZZZ</name>
<accession>A0A6J7HWB2</accession>
<dbReference type="PANTHER" id="PTHR32432:SF3">
    <property type="entry name" value="ETHANOLAMINE UTILIZATION PROTEIN EUTJ"/>
    <property type="match status" value="1"/>
</dbReference>
<evidence type="ECO:0000313" key="2">
    <source>
        <dbReference type="EMBL" id="CAB4922653.1"/>
    </source>
</evidence>
<dbReference type="EMBL" id="CAFBMX010000003">
    <property type="protein sequence ID" value="CAB4922653.1"/>
    <property type="molecule type" value="Genomic_DNA"/>
</dbReference>
<organism evidence="2">
    <name type="scientific">freshwater metagenome</name>
    <dbReference type="NCBI Taxonomy" id="449393"/>
    <lineage>
        <taxon>unclassified sequences</taxon>
        <taxon>metagenomes</taxon>
        <taxon>ecological metagenomes</taxon>
    </lineage>
</organism>
<dbReference type="InterPro" id="IPR043129">
    <property type="entry name" value="ATPase_NBD"/>
</dbReference>
<dbReference type="Pfam" id="PF05137">
    <property type="entry name" value="PilN"/>
    <property type="match status" value="1"/>
</dbReference>
<dbReference type="CDD" id="cd24049">
    <property type="entry name" value="ASKHA_NBD_PilM"/>
    <property type="match status" value="1"/>
</dbReference>
<dbReference type="InterPro" id="IPR005883">
    <property type="entry name" value="PilM"/>
</dbReference>
<gene>
    <name evidence="2" type="ORF">UFOPK3674_00636</name>
</gene>
<dbReference type="PANTHER" id="PTHR32432">
    <property type="entry name" value="CELL DIVISION PROTEIN FTSA-RELATED"/>
    <property type="match status" value="1"/>
</dbReference>
<dbReference type="InterPro" id="IPR007813">
    <property type="entry name" value="PilN"/>
</dbReference>
<keyword evidence="1" id="KW-0812">Transmembrane</keyword>
<dbReference type="Pfam" id="PF11104">
    <property type="entry name" value="PilM_2"/>
    <property type="match status" value="1"/>
</dbReference>
<dbReference type="SUPFAM" id="SSF53067">
    <property type="entry name" value="Actin-like ATPase domain"/>
    <property type="match status" value="1"/>
</dbReference>
<protein>
    <submittedName>
        <fullName evidence="2">Unannotated protein</fullName>
    </submittedName>
</protein>
<dbReference type="Gene3D" id="3.30.1490.300">
    <property type="match status" value="1"/>
</dbReference>
<reference evidence="2" key="1">
    <citation type="submission" date="2020-05" db="EMBL/GenBank/DDBJ databases">
        <authorList>
            <person name="Chiriac C."/>
            <person name="Salcher M."/>
            <person name="Ghai R."/>
            <person name="Kavagutti S V."/>
        </authorList>
    </citation>
    <scope>NUCLEOTIDE SEQUENCE</scope>
</reference>
<dbReference type="AlphaFoldDB" id="A0A6J7HWB2"/>
<keyword evidence="1" id="KW-0472">Membrane</keyword>
<proteinExistence type="predicted"/>
<feature type="transmembrane region" description="Helical" evidence="1">
    <location>
        <begin position="365"/>
        <end position="387"/>
    </location>
</feature>
<evidence type="ECO:0000256" key="1">
    <source>
        <dbReference type="SAM" id="Phobius"/>
    </source>
</evidence>
<sequence>MAQRVKPVTGLDIDPLGITATQVAVRDGLLVQRAAHQPLAAGIVREGEVADVPALSAALRELYEQAPHLDRRVRVGVSNQKVVVRTLELPPLDDPKELAAAVAFQAQDVIPMPLDQAVLDWAVLDVVETEQGRRQRVLLAAARRDMIDPVIAAVVGAGLRLEGIDVGAFGLIRALHHGADPEQIVLYADVAGITDVAIARGDQCLFARASGPGIDGVAFDLGQRCGLTLEHARGWLVHVGLEQSLDAIEGEADIVSTARRLLEDGVRRVAADLRQSVEFHQMQSVGASVGQIVLVGRAAGVPGFAAALGLEMGLPTAVAGVVGDLGDVASYDAVLAAGLAAPGLPGVSLIPEDRRRTGLAGRSGGAAYAVVGALALAVLLALVAVLVGNGVTSKEQTLADVTAQATRAERRAQALARYSDFSAVRANREQTVRGLATSRFDWAHALDELTRALPPDVRLTAITGSVSPGSISGSNPLRIAINAPAIELSGCTTSQARVADVMASMRRMDGVVRVALASSDKTDATDGAVTGNPCATANSPTFAMVVFYEAPTATGGAQ</sequence>
<keyword evidence="1" id="KW-1133">Transmembrane helix</keyword>
<dbReference type="InterPro" id="IPR050696">
    <property type="entry name" value="FtsA/MreB"/>
</dbReference>
<dbReference type="Gene3D" id="3.30.420.40">
    <property type="match status" value="2"/>
</dbReference>